<sequence length="125" mass="13809">AYNSSEISQDLKPSGKVTLAIMWDEQIHFGTLIKKDGTKRILSIGRQHDIASKTVTLAGKILVYRVGKVVKKIPVNMVVTCDGSSVWKIQGRTLSGKTFAVQGTVGEHGEPKIYRWEIPFDPLAE</sequence>
<gene>
    <name evidence="1" type="ORF">LCGC14_2690490</name>
</gene>
<comment type="caution">
    <text evidence="1">The sequence shown here is derived from an EMBL/GenBank/DDBJ whole genome shotgun (WGS) entry which is preliminary data.</text>
</comment>
<accession>A0A0F8ZIQ1</accession>
<proteinExistence type="predicted"/>
<evidence type="ECO:0000313" key="1">
    <source>
        <dbReference type="EMBL" id="KKK93678.1"/>
    </source>
</evidence>
<protein>
    <submittedName>
        <fullName evidence="1">Uncharacterized protein</fullName>
    </submittedName>
</protein>
<name>A0A0F8ZIQ1_9ZZZZ</name>
<organism evidence="1">
    <name type="scientific">marine sediment metagenome</name>
    <dbReference type="NCBI Taxonomy" id="412755"/>
    <lineage>
        <taxon>unclassified sequences</taxon>
        <taxon>metagenomes</taxon>
        <taxon>ecological metagenomes</taxon>
    </lineage>
</organism>
<reference evidence="1" key="1">
    <citation type="journal article" date="2015" name="Nature">
        <title>Complex archaea that bridge the gap between prokaryotes and eukaryotes.</title>
        <authorList>
            <person name="Spang A."/>
            <person name="Saw J.H."/>
            <person name="Jorgensen S.L."/>
            <person name="Zaremba-Niedzwiedzka K."/>
            <person name="Martijn J."/>
            <person name="Lind A.E."/>
            <person name="van Eijk R."/>
            <person name="Schleper C."/>
            <person name="Guy L."/>
            <person name="Ettema T.J."/>
        </authorList>
    </citation>
    <scope>NUCLEOTIDE SEQUENCE</scope>
</reference>
<dbReference type="AlphaFoldDB" id="A0A0F8ZIQ1"/>
<feature type="non-terminal residue" evidence="1">
    <location>
        <position position="1"/>
    </location>
</feature>
<dbReference type="EMBL" id="LAZR01047674">
    <property type="protein sequence ID" value="KKK93678.1"/>
    <property type="molecule type" value="Genomic_DNA"/>
</dbReference>